<feature type="repeat" description="PPR" evidence="3">
    <location>
        <begin position="497"/>
        <end position="531"/>
    </location>
</feature>
<evidence type="ECO:0000256" key="3">
    <source>
        <dbReference type="PROSITE-ProRule" id="PRU00708"/>
    </source>
</evidence>
<dbReference type="GO" id="GO:0009507">
    <property type="term" value="C:chloroplast"/>
    <property type="evidence" value="ECO:0007669"/>
    <property type="project" value="TreeGrafter"/>
</dbReference>
<dbReference type="Proteomes" id="UP000694918">
    <property type="component" value="Unplaced"/>
</dbReference>
<dbReference type="AlphaFoldDB" id="A0AAJ6XTV2"/>
<comment type="similarity">
    <text evidence="1">Belongs to the PPR family. P subfamily.</text>
</comment>
<feature type="repeat" description="PPR" evidence="3">
    <location>
        <begin position="392"/>
        <end position="426"/>
    </location>
</feature>
<dbReference type="GeneID" id="105130035"/>
<dbReference type="NCBIfam" id="TIGR00756">
    <property type="entry name" value="PPR"/>
    <property type="match status" value="6"/>
</dbReference>
<evidence type="ECO:0000256" key="2">
    <source>
        <dbReference type="ARBA" id="ARBA00022737"/>
    </source>
</evidence>
<dbReference type="PROSITE" id="PS51375">
    <property type="entry name" value="PPR"/>
    <property type="match status" value="6"/>
</dbReference>
<dbReference type="KEGG" id="peu:105130035"/>
<feature type="region of interest" description="Disordered" evidence="4">
    <location>
        <begin position="71"/>
        <end position="99"/>
    </location>
</feature>
<dbReference type="GO" id="GO:0031930">
    <property type="term" value="P:mitochondria-nucleus signaling pathway"/>
    <property type="evidence" value="ECO:0007669"/>
    <property type="project" value="TreeGrafter"/>
</dbReference>
<reference evidence="6" key="1">
    <citation type="submission" date="2025-08" db="UniProtKB">
        <authorList>
            <consortium name="RefSeq"/>
        </authorList>
    </citation>
    <scope>IDENTIFICATION</scope>
</reference>
<name>A0AAJ6XTV2_POPEU</name>
<feature type="repeat" description="PPR" evidence="3">
    <location>
        <begin position="357"/>
        <end position="391"/>
    </location>
</feature>
<dbReference type="PANTHER" id="PTHR47936">
    <property type="entry name" value="PPR_LONG DOMAIN-CONTAINING PROTEIN"/>
    <property type="match status" value="1"/>
</dbReference>
<dbReference type="InterPro" id="IPR002885">
    <property type="entry name" value="PPR_rpt"/>
</dbReference>
<protein>
    <submittedName>
        <fullName evidence="6">Pentatricopeptide repeat-containing protein At3g22670, mitochondrial-like</fullName>
    </submittedName>
</protein>
<dbReference type="Pfam" id="PF13812">
    <property type="entry name" value="PPR_3"/>
    <property type="match status" value="2"/>
</dbReference>
<dbReference type="GO" id="GO:0010019">
    <property type="term" value="P:chloroplast-nucleus signaling pathway"/>
    <property type="evidence" value="ECO:0007669"/>
    <property type="project" value="TreeGrafter"/>
</dbReference>
<dbReference type="InterPro" id="IPR011990">
    <property type="entry name" value="TPR-like_helical_dom_sf"/>
</dbReference>
<sequence>MKVLMLSFASQRKMQPKLQMLKLHRKALFAKPLLANYLLPKLLCTLSELTLACDSPDSPQPRPSILSTWLNNDQKPKVRKPTSGHFANPSHANCDKYPNTESHKNIASLSLLSEASDSDVHKAGEILKKHYSSEDAVVEALNESGISATHELVSQLLKRFSNQWLVASGVFIWAKNQTGFVHKPEIYNSMIDILGKSRKFSLMWDLVQEMSGLNGYVSLVTMGKVMKRLVRDGKYSEAIDAFRGLEKFGLSKSTEAMNVLMDILARNGRVEDARAVALEFEYCLNLDYRSYNILSSGYCKARMFGDARKTMEEMEERGFHPNVVSYTAFIEAYGEQKDFRNVEIILNEMQEKGCPPDLIAYTVYIRVLGNARQINKALEVCEEIKRHGFVLGTQFYCSLIHSLCLSGRLKDAWNIFEDVEKKGVGRDLGMYKAMISAACALSQDESALKLLHKMEEDSCKPDVQTYAPLLKMCCRKKSMKMLKFLLNHMFENDVSIDIVTYDLLVHGLRKQGKLKYACFFFQEAVLKGMVPCDKTYKILLEELERKNMADMKGKIEKLMIRAKELNRI</sequence>
<dbReference type="PANTHER" id="PTHR47936:SF1">
    <property type="entry name" value="PENTATRICOPEPTIDE REPEAT-CONTAINING PROTEIN GUN1, CHLOROPLASTIC"/>
    <property type="match status" value="1"/>
</dbReference>
<evidence type="ECO:0000256" key="1">
    <source>
        <dbReference type="ARBA" id="ARBA00007626"/>
    </source>
</evidence>
<gene>
    <name evidence="6" type="primary">LOC105130035</name>
</gene>
<accession>A0AAJ6XTV2</accession>
<keyword evidence="5" id="KW-1185">Reference proteome</keyword>
<feature type="repeat" description="PPR" evidence="3">
    <location>
        <begin position="427"/>
        <end position="461"/>
    </location>
</feature>
<dbReference type="RefSeq" id="XP_011030654.1">
    <property type="nucleotide sequence ID" value="XM_011032352.1"/>
</dbReference>
<proteinExistence type="inferred from homology"/>
<evidence type="ECO:0000256" key="4">
    <source>
        <dbReference type="SAM" id="MobiDB-lite"/>
    </source>
</evidence>
<dbReference type="Pfam" id="PF01535">
    <property type="entry name" value="PPR"/>
    <property type="match status" value="2"/>
</dbReference>
<feature type="repeat" description="PPR" evidence="3">
    <location>
        <begin position="287"/>
        <end position="321"/>
    </location>
</feature>
<evidence type="ECO:0000313" key="5">
    <source>
        <dbReference type="Proteomes" id="UP000694918"/>
    </source>
</evidence>
<organism evidence="5 6">
    <name type="scientific">Populus euphratica</name>
    <name type="common">Euphrates poplar</name>
    <dbReference type="NCBI Taxonomy" id="75702"/>
    <lineage>
        <taxon>Eukaryota</taxon>
        <taxon>Viridiplantae</taxon>
        <taxon>Streptophyta</taxon>
        <taxon>Embryophyta</taxon>
        <taxon>Tracheophyta</taxon>
        <taxon>Spermatophyta</taxon>
        <taxon>Magnoliopsida</taxon>
        <taxon>eudicotyledons</taxon>
        <taxon>Gunneridae</taxon>
        <taxon>Pentapetalae</taxon>
        <taxon>rosids</taxon>
        <taxon>fabids</taxon>
        <taxon>Malpighiales</taxon>
        <taxon>Salicaceae</taxon>
        <taxon>Saliceae</taxon>
        <taxon>Populus</taxon>
    </lineage>
</organism>
<feature type="repeat" description="PPR" evidence="3">
    <location>
        <begin position="322"/>
        <end position="356"/>
    </location>
</feature>
<dbReference type="Gene3D" id="1.25.40.10">
    <property type="entry name" value="Tetratricopeptide repeat domain"/>
    <property type="match status" value="4"/>
</dbReference>
<evidence type="ECO:0000313" key="6">
    <source>
        <dbReference type="RefSeq" id="XP_011030654.1"/>
    </source>
</evidence>
<keyword evidence="2" id="KW-0677">Repeat</keyword>